<organism evidence="4 5">
    <name type="scientific">Buchananella hordeovulneris</name>
    <dbReference type="NCBI Taxonomy" id="52770"/>
    <lineage>
        <taxon>Bacteria</taxon>
        <taxon>Bacillati</taxon>
        <taxon>Actinomycetota</taxon>
        <taxon>Actinomycetes</taxon>
        <taxon>Actinomycetales</taxon>
        <taxon>Actinomycetaceae</taxon>
        <taxon>Buchananella</taxon>
    </lineage>
</organism>
<keyword evidence="2" id="KW-0175">Coiled coil</keyword>
<dbReference type="GO" id="GO:0003677">
    <property type="term" value="F:DNA binding"/>
    <property type="evidence" value="ECO:0007669"/>
    <property type="project" value="UniProtKB-KW"/>
</dbReference>
<accession>A0A1Q5PVC5</accession>
<comment type="caution">
    <text evidence="4">The sequence shown here is derived from an EMBL/GenBank/DDBJ whole genome shotgun (WGS) entry which is preliminary data.</text>
</comment>
<reference evidence="5" key="1">
    <citation type="submission" date="2016-12" db="EMBL/GenBank/DDBJ databases">
        <authorList>
            <person name="Meng X."/>
        </authorList>
    </citation>
    <scope>NUCLEOTIDE SEQUENCE [LARGE SCALE GENOMIC DNA]</scope>
    <source>
        <strain evidence="5">DSM 20732</strain>
    </source>
</reference>
<protein>
    <recommendedName>
        <fullName evidence="3">HTH merR-type domain-containing protein</fullName>
    </recommendedName>
</protein>
<dbReference type="InterPro" id="IPR047057">
    <property type="entry name" value="MerR_fam"/>
</dbReference>
<dbReference type="Gene3D" id="1.10.1660.10">
    <property type="match status" value="1"/>
</dbReference>
<dbReference type="InterPro" id="IPR000551">
    <property type="entry name" value="MerR-type_HTH_dom"/>
</dbReference>
<keyword evidence="1" id="KW-0238">DNA-binding</keyword>
<gene>
    <name evidence="4" type="ORF">BSZ40_07405</name>
</gene>
<dbReference type="Proteomes" id="UP000185612">
    <property type="component" value="Unassembled WGS sequence"/>
</dbReference>
<dbReference type="RefSeq" id="WP_073824757.1">
    <property type="nucleotide sequence ID" value="NZ_JAUNKL010000009.1"/>
</dbReference>
<evidence type="ECO:0000256" key="2">
    <source>
        <dbReference type="SAM" id="Coils"/>
    </source>
</evidence>
<name>A0A1Q5PVC5_9ACTO</name>
<dbReference type="AlphaFoldDB" id="A0A1Q5PVC5"/>
<feature type="domain" description="HTH merR-type" evidence="3">
    <location>
        <begin position="16"/>
        <end position="84"/>
    </location>
</feature>
<dbReference type="PROSITE" id="PS50937">
    <property type="entry name" value="HTH_MERR_2"/>
    <property type="match status" value="1"/>
</dbReference>
<dbReference type="FunCoup" id="A0A1Q5PVC5">
    <property type="interactions" value="1"/>
</dbReference>
<evidence type="ECO:0000313" key="4">
    <source>
        <dbReference type="EMBL" id="OKL51385.1"/>
    </source>
</evidence>
<dbReference type="EMBL" id="MQVS01000007">
    <property type="protein sequence ID" value="OKL51385.1"/>
    <property type="molecule type" value="Genomic_DNA"/>
</dbReference>
<dbReference type="InterPro" id="IPR009061">
    <property type="entry name" value="DNA-bd_dom_put_sf"/>
</dbReference>
<dbReference type="CDD" id="cd04766">
    <property type="entry name" value="HTH_HspR"/>
    <property type="match status" value="1"/>
</dbReference>
<evidence type="ECO:0000313" key="5">
    <source>
        <dbReference type="Proteomes" id="UP000185612"/>
    </source>
</evidence>
<dbReference type="STRING" id="52770.BSZ40_07405"/>
<sequence>MNGRESGAGASRSSAMFVISVAAQLAGMHPQTLRQYDRLGLVSPRRTAGRGRRYSSGDIDLLRRIQQMRAEGINLAGIAQILSLEERLARSEAELAADRERLRLVEGELAQLRARDNRVFTASASGEIRTAERGVRGRRAAQVGPSSSAGNAQTALVLWRPGFTVR</sequence>
<feature type="coiled-coil region" evidence="2">
    <location>
        <begin position="81"/>
        <end position="115"/>
    </location>
</feature>
<dbReference type="Pfam" id="PF13411">
    <property type="entry name" value="MerR_1"/>
    <property type="match status" value="1"/>
</dbReference>
<dbReference type="PANTHER" id="PTHR30204:SF58">
    <property type="entry name" value="HTH-TYPE TRANSCRIPTIONAL REGULATOR YFMP"/>
    <property type="match status" value="1"/>
</dbReference>
<evidence type="ECO:0000256" key="1">
    <source>
        <dbReference type="ARBA" id="ARBA00023125"/>
    </source>
</evidence>
<keyword evidence="5" id="KW-1185">Reference proteome</keyword>
<dbReference type="OrthoDB" id="5345718at2"/>
<dbReference type="NCBIfam" id="NF047375">
    <property type="entry name" value="HeatShock_HspR"/>
    <property type="match status" value="1"/>
</dbReference>
<proteinExistence type="predicted"/>
<dbReference type="SMART" id="SM00422">
    <property type="entry name" value="HTH_MERR"/>
    <property type="match status" value="1"/>
</dbReference>
<dbReference type="SUPFAM" id="SSF46955">
    <property type="entry name" value="Putative DNA-binding domain"/>
    <property type="match status" value="1"/>
</dbReference>
<dbReference type="GO" id="GO:0003700">
    <property type="term" value="F:DNA-binding transcription factor activity"/>
    <property type="evidence" value="ECO:0007669"/>
    <property type="project" value="InterPro"/>
</dbReference>
<dbReference type="PANTHER" id="PTHR30204">
    <property type="entry name" value="REDOX-CYCLING DRUG-SENSING TRANSCRIPTIONAL ACTIVATOR SOXR"/>
    <property type="match status" value="1"/>
</dbReference>
<evidence type="ECO:0000259" key="3">
    <source>
        <dbReference type="PROSITE" id="PS50937"/>
    </source>
</evidence>